<keyword evidence="1" id="KW-1133">Transmembrane helix</keyword>
<sequence length="347" mass="39879">MLQNVLYYKNNKALISLLKNIKKKVSLSRSRQELDAVISELKFFSGSYQLNTKVYWIIFTVLLLVTGLLGYWDWSQRQSFQQSTWIIIAAGGVLTLLSGITAYYPHHLMSKVSHALLQRDGLLDNNLTPVTFNGKTTARQFQQRFSEFHRGNYSREIHELFKGSYQGDEYSFEYHYYHFHYVDERIVTDTYTDSNGRVRTRTRREYDHYDRYGLILPFGLLRNFAVIGFSLPGAGKATYKPASNRFNKVFKVVAASEIEAAKAMKPTVVVAFEELSNVLSKVNFEVNDAADLCLSFADKDLIATPNKVKISEFDAFIEALEGEQEFQKLKAALSHVHYVMTKLDSNF</sequence>
<keyword evidence="1" id="KW-0812">Transmembrane</keyword>
<evidence type="ECO:0000313" key="2">
    <source>
        <dbReference type="EMBL" id="RUO67895.1"/>
    </source>
</evidence>
<proteinExistence type="predicted"/>
<dbReference type="AlphaFoldDB" id="A0A432YX44"/>
<name>A0A432YX44_9GAMM</name>
<feature type="transmembrane region" description="Helical" evidence="1">
    <location>
        <begin position="54"/>
        <end position="72"/>
    </location>
</feature>
<dbReference type="EMBL" id="PIQA01000001">
    <property type="protein sequence ID" value="RUO67895.1"/>
    <property type="molecule type" value="Genomic_DNA"/>
</dbReference>
<comment type="caution">
    <text evidence="2">The sequence shown here is derived from an EMBL/GenBank/DDBJ whole genome shotgun (WGS) entry which is preliminary data.</text>
</comment>
<protein>
    <recommendedName>
        <fullName evidence="4">DUF3137 domain-containing protein</fullName>
    </recommendedName>
</protein>
<feature type="transmembrane region" description="Helical" evidence="1">
    <location>
        <begin position="84"/>
        <end position="104"/>
    </location>
</feature>
<evidence type="ECO:0000256" key="1">
    <source>
        <dbReference type="SAM" id="Phobius"/>
    </source>
</evidence>
<reference evidence="2 3" key="1">
    <citation type="journal article" date="2011" name="Front. Microbiol.">
        <title>Genomic signatures of strain selection and enhancement in Bacillus atrophaeus var. globigii, a historical biowarfare simulant.</title>
        <authorList>
            <person name="Gibbons H.S."/>
            <person name="Broomall S.M."/>
            <person name="McNew L.A."/>
            <person name="Daligault H."/>
            <person name="Chapman C."/>
            <person name="Bruce D."/>
            <person name="Karavis M."/>
            <person name="Krepps M."/>
            <person name="McGregor P.A."/>
            <person name="Hong C."/>
            <person name="Park K.H."/>
            <person name="Akmal A."/>
            <person name="Feldman A."/>
            <person name="Lin J.S."/>
            <person name="Chang W.E."/>
            <person name="Higgs B.W."/>
            <person name="Demirev P."/>
            <person name="Lindquist J."/>
            <person name="Liem A."/>
            <person name="Fochler E."/>
            <person name="Read T.D."/>
            <person name="Tapia R."/>
            <person name="Johnson S."/>
            <person name="Bishop-Lilly K.A."/>
            <person name="Detter C."/>
            <person name="Han C."/>
            <person name="Sozhamannan S."/>
            <person name="Rosenzweig C.N."/>
            <person name="Skowronski E.W."/>
        </authorList>
    </citation>
    <scope>NUCLEOTIDE SEQUENCE [LARGE SCALE GENOMIC DNA]</scope>
    <source>
        <strain evidence="2 3">TPS4-2</strain>
    </source>
</reference>
<organism evidence="2 3">
    <name type="scientific">Idiomarina piscisalsi</name>
    <dbReference type="NCBI Taxonomy" id="1096243"/>
    <lineage>
        <taxon>Bacteria</taxon>
        <taxon>Pseudomonadati</taxon>
        <taxon>Pseudomonadota</taxon>
        <taxon>Gammaproteobacteria</taxon>
        <taxon>Alteromonadales</taxon>
        <taxon>Idiomarinaceae</taxon>
        <taxon>Idiomarina</taxon>
    </lineage>
</organism>
<evidence type="ECO:0008006" key="4">
    <source>
        <dbReference type="Google" id="ProtNLM"/>
    </source>
</evidence>
<dbReference type="Proteomes" id="UP000288361">
    <property type="component" value="Unassembled WGS sequence"/>
</dbReference>
<evidence type="ECO:0000313" key="3">
    <source>
        <dbReference type="Proteomes" id="UP000288361"/>
    </source>
</evidence>
<accession>A0A432YX44</accession>
<gene>
    <name evidence="2" type="ORF">CWI73_03270</name>
</gene>
<keyword evidence="1" id="KW-0472">Membrane</keyword>